<reference evidence="2 4" key="2">
    <citation type="submission" date="2024-07" db="EMBL/GenBank/DDBJ databases">
        <authorList>
            <person name="Akdeniz Z."/>
        </authorList>
    </citation>
    <scope>NUCLEOTIDE SEQUENCE [LARGE SCALE GENOMIC DNA]</scope>
</reference>
<name>A0AA86R1V0_9EUKA</name>
<keyword evidence="4" id="KW-1185">Reference proteome</keyword>
<dbReference type="EMBL" id="CAXDID020000665">
    <property type="protein sequence ID" value="CAL6109285.1"/>
    <property type="molecule type" value="Genomic_DNA"/>
</dbReference>
<dbReference type="InterPro" id="IPR023393">
    <property type="entry name" value="START-like_dom_sf"/>
</dbReference>
<organism evidence="1">
    <name type="scientific">Hexamita inflata</name>
    <dbReference type="NCBI Taxonomy" id="28002"/>
    <lineage>
        <taxon>Eukaryota</taxon>
        <taxon>Metamonada</taxon>
        <taxon>Diplomonadida</taxon>
        <taxon>Hexamitidae</taxon>
        <taxon>Hexamitinae</taxon>
        <taxon>Hexamita</taxon>
    </lineage>
</organism>
<dbReference type="Proteomes" id="UP001642409">
    <property type="component" value="Unassembled WGS sequence"/>
</dbReference>
<evidence type="ECO:0000313" key="2">
    <source>
        <dbReference type="EMBL" id="CAL6033232.1"/>
    </source>
</evidence>
<reference evidence="1" key="1">
    <citation type="submission" date="2023-06" db="EMBL/GenBank/DDBJ databases">
        <authorList>
            <person name="Kurt Z."/>
        </authorList>
    </citation>
    <scope>NUCLEOTIDE SEQUENCE</scope>
</reference>
<protein>
    <submittedName>
        <fullName evidence="1">Lipid binding protein</fullName>
    </submittedName>
    <submittedName>
        <fullName evidence="2">Lipid_binding protein</fullName>
    </submittedName>
</protein>
<gene>
    <name evidence="2" type="ORF">HINF_LOCUS34866</name>
    <name evidence="1" type="ORF">HINF_LOCUS55227</name>
    <name evidence="3" type="ORF">HINF_LOCUS75372</name>
</gene>
<evidence type="ECO:0000313" key="1">
    <source>
        <dbReference type="EMBL" id="CAI9967582.1"/>
    </source>
</evidence>
<dbReference type="EMBL" id="CATOUU010001026">
    <property type="protein sequence ID" value="CAI9967582.1"/>
    <property type="molecule type" value="Genomic_DNA"/>
</dbReference>
<dbReference type="AlphaFoldDB" id="A0AA86R1V0"/>
<sequence>MQKIQSIPQAVWDKILPLADQCIQEVMKTQGSSKFEEPKTFKQFVQTSYGVVEGSSFKCIRGEIKIKGDIMKALAYDMEEREVTPDMKKDERAGRACKYIYYPDTKSSDYCKALLKGPQPFQEVVMLLHQVNEAGVPLVSNREFVALRIAKDQSTDKKKFIVYTKSVEPGIDFAKKVVRAQIINFNLYEEVADGEFKASNFFFCDPCGSIPGAVFNSTLEGQMDYLINLKQYCEK</sequence>
<comment type="caution">
    <text evidence="1">The sequence shown here is derived from an EMBL/GenBank/DDBJ whole genome shotgun (WGS) entry which is preliminary data.</text>
</comment>
<dbReference type="SUPFAM" id="SSF55961">
    <property type="entry name" value="Bet v1-like"/>
    <property type="match status" value="1"/>
</dbReference>
<dbReference type="EMBL" id="CAXDID020000125">
    <property type="protein sequence ID" value="CAL6033232.1"/>
    <property type="molecule type" value="Genomic_DNA"/>
</dbReference>
<dbReference type="Gene3D" id="3.30.530.20">
    <property type="match status" value="1"/>
</dbReference>
<evidence type="ECO:0000313" key="4">
    <source>
        <dbReference type="Proteomes" id="UP001642409"/>
    </source>
</evidence>
<proteinExistence type="predicted"/>
<evidence type="ECO:0000313" key="3">
    <source>
        <dbReference type="EMBL" id="CAL6109285.1"/>
    </source>
</evidence>
<accession>A0AA86R1V0</accession>